<sequence>MAGRTAENLDILTSLLVSNNNRDREVAEKEGEENARGANRKPAFKPSPKHDVPENHTNAGEPDRSDSQEADDSV</sequence>
<accession>A0AA86T0P0</accession>
<evidence type="ECO:0000313" key="3">
    <source>
        <dbReference type="Proteomes" id="UP001189624"/>
    </source>
</evidence>
<evidence type="ECO:0000256" key="1">
    <source>
        <dbReference type="SAM" id="MobiDB-lite"/>
    </source>
</evidence>
<dbReference type="AlphaFoldDB" id="A0AA86T0P0"/>
<evidence type="ECO:0000313" key="2">
    <source>
        <dbReference type="EMBL" id="CAJ1972153.1"/>
    </source>
</evidence>
<dbReference type="Proteomes" id="UP001189624">
    <property type="component" value="Chromosome 8"/>
</dbReference>
<dbReference type="EMBL" id="OY731405">
    <property type="protein sequence ID" value="CAJ1972153.1"/>
    <property type="molecule type" value="Genomic_DNA"/>
</dbReference>
<organism evidence="2 3">
    <name type="scientific">Sphenostylis stenocarpa</name>
    <dbReference type="NCBI Taxonomy" id="92480"/>
    <lineage>
        <taxon>Eukaryota</taxon>
        <taxon>Viridiplantae</taxon>
        <taxon>Streptophyta</taxon>
        <taxon>Embryophyta</taxon>
        <taxon>Tracheophyta</taxon>
        <taxon>Spermatophyta</taxon>
        <taxon>Magnoliopsida</taxon>
        <taxon>eudicotyledons</taxon>
        <taxon>Gunneridae</taxon>
        <taxon>Pentapetalae</taxon>
        <taxon>rosids</taxon>
        <taxon>fabids</taxon>
        <taxon>Fabales</taxon>
        <taxon>Fabaceae</taxon>
        <taxon>Papilionoideae</taxon>
        <taxon>50 kb inversion clade</taxon>
        <taxon>NPAAA clade</taxon>
        <taxon>indigoferoid/millettioid clade</taxon>
        <taxon>Phaseoleae</taxon>
        <taxon>Sphenostylis</taxon>
    </lineage>
</organism>
<name>A0AA86T0P0_9FABA</name>
<gene>
    <name evidence="2" type="ORF">AYBTSS11_LOCUS24200</name>
</gene>
<feature type="compositionally biased region" description="Basic and acidic residues" evidence="1">
    <location>
        <begin position="22"/>
        <end position="35"/>
    </location>
</feature>
<reference evidence="2" key="1">
    <citation type="submission" date="2023-10" db="EMBL/GenBank/DDBJ databases">
        <authorList>
            <person name="Domelevo Entfellner J.-B."/>
        </authorList>
    </citation>
    <scope>NUCLEOTIDE SEQUENCE</scope>
</reference>
<protein>
    <submittedName>
        <fullName evidence="2">Uncharacterized protein</fullName>
    </submittedName>
</protein>
<feature type="region of interest" description="Disordered" evidence="1">
    <location>
        <begin position="22"/>
        <end position="74"/>
    </location>
</feature>
<proteinExistence type="predicted"/>
<dbReference type="Gramene" id="rna-AYBTSS11_LOCUS24200">
    <property type="protein sequence ID" value="CAJ1972153.1"/>
    <property type="gene ID" value="gene-AYBTSS11_LOCUS24200"/>
</dbReference>
<keyword evidence="3" id="KW-1185">Reference proteome</keyword>